<dbReference type="Proteomes" id="UP001162131">
    <property type="component" value="Unassembled WGS sequence"/>
</dbReference>
<feature type="region of interest" description="Disordered" evidence="1">
    <location>
        <begin position="62"/>
        <end position="95"/>
    </location>
</feature>
<protein>
    <submittedName>
        <fullName evidence="2">Uncharacterized protein</fullName>
    </submittedName>
</protein>
<feature type="compositionally biased region" description="Polar residues" evidence="1">
    <location>
        <begin position="66"/>
        <end position="95"/>
    </location>
</feature>
<proteinExistence type="predicted"/>
<evidence type="ECO:0000256" key="1">
    <source>
        <dbReference type="SAM" id="MobiDB-lite"/>
    </source>
</evidence>
<accession>A0AAU9JV32</accession>
<organism evidence="2 3">
    <name type="scientific">Blepharisma stoltei</name>
    <dbReference type="NCBI Taxonomy" id="1481888"/>
    <lineage>
        <taxon>Eukaryota</taxon>
        <taxon>Sar</taxon>
        <taxon>Alveolata</taxon>
        <taxon>Ciliophora</taxon>
        <taxon>Postciliodesmatophora</taxon>
        <taxon>Heterotrichea</taxon>
        <taxon>Heterotrichida</taxon>
        <taxon>Blepharismidae</taxon>
        <taxon>Blepharisma</taxon>
    </lineage>
</organism>
<reference evidence="2" key="1">
    <citation type="submission" date="2021-09" db="EMBL/GenBank/DDBJ databases">
        <authorList>
            <consortium name="AG Swart"/>
            <person name="Singh M."/>
            <person name="Singh A."/>
            <person name="Seah K."/>
            <person name="Emmerich C."/>
        </authorList>
    </citation>
    <scope>NUCLEOTIDE SEQUENCE</scope>
    <source>
        <strain evidence="2">ATCC30299</strain>
    </source>
</reference>
<name>A0AAU9JV32_9CILI</name>
<dbReference type="EMBL" id="CAJZBQ010000047">
    <property type="protein sequence ID" value="CAG9329380.1"/>
    <property type="molecule type" value="Genomic_DNA"/>
</dbReference>
<sequence>MGSCINTTRRNTCIIEIHTEKTLSDYEKLKIKEVTRFWNSKAEKAPLLKIGENSLLLKRKQRIQERPQTQSSSTEICSPLNYGQSTPGRLSQILY</sequence>
<evidence type="ECO:0000313" key="3">
    <source>
        <dbReference type="Proteomes" id="UP001162131"/>
    </source>
</evidence>
<comment type="caution">
    <text evidence="2">The sequence shown here is derived from an EMBL/GenBank/DDBJ whole genome shotgun (WGS) entry which is preliminary data.</text>
</comment>
<evidence type="ECO:0000313" key="2">
    <source>
        <dbReference type="EMBL" id="CAG9329380.1"/>
    </source>
</evidence>
<keyword evidence="3" id="KW-1185">Reference proteome</keyword>
<gene>
    <name evidence="2" type="ORF">BSTOLATCC_MIC48200</name>
</gene>
<dbReference type="AlphaFoldDB" id="A0AAU9JV32"/>